<protein>
    <recommendedName>
        <fullName evidence="5">Ribosome maturation factor RimM</fullName>
    </recommendedName>
</protein>
<dbReference type="PANTHER" id="PTHR33692">
    <property type="entry name" value="RIBOSOME MATURATION FACTOR RIMM"/>
    <property type="match status" value="1"/>
</dbReference>
<comment type="subcellular location">
    <subcellularLocation>
        <location evidence="5">Cytoplasm</location>
    </subcellularLocation>
</comment>
<evidence type="ECO:0000256" key="3">
    <source>
        <dbReference type="ARBA" id="ARBA00022552"/>
    </source>
</evidence>
<dbReference type="SUPFAM" id="SSF50447">
    <property type="entry name" value="Translation proteins"/>
    <property type="match status" value="1"/>
</dbReference>
<evidence type="ECO:0000256" key="4">
    <source>
        <dbReference type="ARBA" id="ARBA00023186"/>
    </source>
</evidence>
<dbReference type="RefSeq" id="WP_057624181.1">
    <property type="nucleotide sequence ID" value="NZ_LKHV02000001.1"/>
</dbReference>
<evidence type="ECO:0000313" key="8">
    <source>
        <dbReference type="EMBL" id="MCS5709421.1"/>
    </source>
</evidence>
<dbReference type="GO" id="GO:0006364">
    <property type="term" value="P:rRNA processing"/>
    <property type="evidence" value="ECO:0007669"/>
    <property type="project" value="UniProtKB-UniRule"/>
</dbReference>
<keyword evidence="9" id="KW-1185">Reference proteome</keyword>
<comment type="caution">
    <text evidence="8">The sequence shown here is derived from an EMBL/GenBank/DDBJ whole genome shotgun (WGS) entry which is preliminary data.</text>
</comment>
<organism evidence="8 9">
    <name type="scientific">Candidatus Berkiella cookevillensis</name>
    <dbReference type="NCBI Taxonomy" id="437022"/>
    <lineage>
        <taxon>Bacteria</taxon>
        <taxon>Pseudomonadati</taxon>
        <taxon>Pseudomonadota</taxon>
        <taxon>Gammaproteobacteria</taxon>
        <taxon>Candidatus Berkiellales</taxon>
        <taxon>Candidatus Berkiellaceae</taxon>
        <taxon>Candidatus Berkiella</taxon>
    </lineage>
</organism>
<dbReference type="NCBIfam" id="TIGR02273">
    <property type="entry name" value="16S_RimM"/>
    <property type="match status" value="1"/>
</dbReference>
<dbReference type="InterPro" id="IPR036976">
    <property type="entry name" value="RimM_N_sf"/>
</dbReference>
<dbReference type="SUPFAM" id="SSF50346">
    <property type="entry name" value="PRC-barrel domain"/>
    <property type="match status" value="1"/>
</dbReference>
<comment type="function">
    <text evidence="5">An accessory protein needed during the final step in the assembly of 30S ribosomal subunit, possibly for assembly of the head region. Essential for efficient processing of 16S rRNA. May be needed both before and after RbfA during the maturation of 16S rRNA. It has affinity for free ribosomal 30S subunits but not for 70S ribosomes.</text>
</comment>
<dbReference type="AlphaFoldDB" id="A0AAE3HRQ3"/>
<evidence type="ECO:0000259" key="6">
    <source>
        <dbReference type="Pfam" id="PF01782"/>
    </source>
</evidence>
<dbReference type="Proteomes" id="UP000051494">
    <property type="component" value="Unassembled WGS sequence"/>
</dbReference>
<dbReference type="GO" id="GO:0005840">
    <property type="term" value="C:ribosome"/>
    <property type="evidence" value="ECO:0007669"/>
    <property type="project" value="InterPro"/>
</dbReference>
<dbReference type="GO" id="GO:0005737">
    <property type="term" value="C:cytoplasm"/>
    <property type="evidence" value="ECO:0007669"/>
    <property type="project" value="UniProtKB-SubCell"/>
</dbReference>
<dbReference type="EMBL" id="LKHV02000001">
    <property type="protein sequence ID" value="MCS5709421.1"/>
    <property type="molecule type" value="Genomic_DNA"/>
</dbReference>
<dbReference type="Gene3D" id="2.40.30.60">
    <property type="entry name" value="RimM"/>
    <property type="match status" value="1"/>
</dbReference>
<dbReference type="Pfam" id="PF01782">
    <property type="entry name" value="RimM"/>
    <property type="match status" value="1"/>
</dbReference>
<reference evidence="8" key="2">
    <citation type="submission" date="2021-06" db="EMBL/GenBank/DDBJ databases">
        <title>Genomic Description and Analysis of Intracellular Bacteria, Candidatus Berkiella cookevillensis and Candidatus Berkiella aquae.</title>
        <authorList>
            <person name="Kidane D.T."/>
            <person name="Mehari Y.T."/>
            <person name="Rice F.C."/>
            <person name="Arivett B.A."/>
            <person name="Farone A.L."/>
            <person name="Berk S.G."/>
            <person name="Farone M.B."/>
        </authorList>
    </citation>
    <scope>NUCLEOTIDE SEQUENCE</scope>
    <source>
        <strain evidence="8">CC99</strain>
    </source>
</reference>
<comment type="similarity">
    <text evidence="5">Belongs to the RimM family.</text>
</comment>
<dbReference type="InterPro" id="IPR011033">
    <property type="entry name" value="PRC_barrel-like_sf"/>
</dbReference>
<dbReference type="InterPro" id="IPR002676">
    <property type="entry name" value="RimM_N"/>
</dbReference>
<dbReference type="GO" id="GO:0042274">
    <property type="term" value="P:ribosomal small subunit biogenesis"/>
    <property type="evidence" value="ECO:0007669"/>
    <property type="project" value="UniProtKB-UniRule"/>
</dbReference>
<feature type="domain" description="Ribosome maturation factor RimM PRC barrel" evidence="7">
    <location>
        <begin position="119"/>
        <end position="183"/>
    </location>
</feature>
<proteinExistence type="inferred from homology"/>
<dbReference type="InterPro" id="IPR009000">
    <property type="entry name" value="Transl_B-barrel_sf"/>
</dbReference>
<keyword evidence="2 5" id="KW-0690">Ribosome biogenesis</keyword>
<reference evidence="8" key="1">
    <citation type="journal article" date="2016" name="Genome Announc.">
        <title>Draft Genome Sequences of Two Novel Amoeba-Resistant Intranuclear Bacteria, 'Candidatus Berkiella cookevillensis' and 'Candidatus Berkiella aquae'.</title>
        <authorList>
            <person name="Mehari Y.T."/>
            <person name="Arivett B.A."/>
            <person name="Farone A.L."/>
            <person name="Gunderson J.H."/>
            <person name="Farone M.B."/>
        </authorList>
    </citation>
    <scope>NUCLEOTIDE SEQUENCE</scope>
    <source>
        <strain evidence="8">CC99</strain>
    </source>
</reference>
<comment type="domain">
    <text evidence="5">The PRC barrel domain binds ribosomal protein uS19.</text>
</comment>
<dbReference type="Gene3D" id="2.30.30.240">
    <property type="entry name" value="PRC-barrel domain"/>
    <property type="match status" value="1"/>
</dbReference>
<name>A0AAE3HRQ3_9GAMM</name>
<evidence type="ECO:0000256" key="1">
    <source>
        <dbReference type="ARBA" id="ARBA00022490"/>
    </source>
</evidence>
<evidence type="ECO:0000256" key="5">
    <source>
        <dbReference type="HAMAP-Rule" id="MF_00014"/>
    </source>
</evidence>
<gene>
    <name evidence="5 8" type="primary">rimM</name>
    <name evidence="8" type="ORF">CC99x_010965</name>
</gene>
<evidence type="ECO:0000256" key="2">
    <source>
        <dbReference type="ARBA" id="ARBA00022517"/>
    </source>
</evidence>
<feature type="domain" description="RimM N-terminal" evidence="6">
    <location>
        <begin position="27"/>
        <end position="107"/>
    </location>
</feature>
<keyword evidence="1 5" id="KW-0963">Cytoplasm</keyword>
<evidence type="ECO:0000259" key="7">
    <source>
        <dbReference type="Pfam" id="PF24986"/>
    </source>
</evidence>
<dbReference type="PANTHER" id="PTHR33692:SF1">
    <property type="entry name" value="RIBOSOME MATURATION FACTOR RIMM"/>
    <property type="match status" value="1"/>
</dbReference>
<keyword evidence="3 5" id="KW-0698">rRNA processing</keyword>
<keyword evidence="4 5" id="KW-0143">Chaperone</keyword>
<dbReference type="InterPro" id="IPR011961">
    <property type="entry name" value="RimM"/>
</dbReference>
<dbReference type="GO" id="GO:0043022">
    <property type="term" value="F:ribosome binding"/>
    <property type="evidence" value="ECO:0007669"/>
    <property type="project" value="InterPro"/>
</dbReference>
<comment type="subunit">
    <text evidence="5">Binds ribosomal protein uS19.</text>
</comment>
<sequence>MKLNSPEMPAMMHSSQRATEDKSYVIIGRLGRSYGLEGWQHVQSFTHPIENIFEYKRWFILQRNEWQPMTVEHSKMHGKSWIVHLSGILQKEQAALLSNKPIAVLRSELPAPSEGEFYWSDLEGLAVVTKEGVALGTIDYLYENTGLDIMVIKDKAKERHVPFIWQETVVGVDLQSRLVTLDWDFDIN</sequence>
<evidence type="ECO:0000313" key="9">
    <source>
        <dbReference type="Proteomes" id="UP000051494"/>
    </source>
</evidence>
<accession>A0AAE3HRQ3</accession>
<dbReference type="Pfam" id="PF24986">
    <property type="entry name" value="PRC_RimM"/>
    <property type="match status" value="1"/>
</dbReference>
<dbReference type="InterPro" id="IPR056792">
    <property type="entry name" value="PRC_RimM"/>
</dbReference>
<dbReference type="HAMAP" id="MF_00014">
    <property type="entry name" value="Ribosome_mat_RimM"/>
    <property type="match status" value="1"/>
</dbReference>